<organism evidence="2 3">
    <name type="scientific">Novosphingobium indicum</name>
    <dbReference type="NCBI Taxonomy" id="462949"/>
    <lineage>
        <taxon>Bacteria</taxon>
        <taxon>Pseudomonadati</taxon>
        <taxon>Pseudomonadota</taxon>
        <taxon>Alphaproteobacteria</taxon>
        <taxon>Sphingomonadales</taxon>
        <taxon>Sphingomonadaceae</taxon>
        <taxon>Novosphingobium</taxon>
    </lineage>
</organism>
<evidence type="ECO:0000313" key="2">
    <source>
        <dbReference type="EMBL" id="GGN45922.1"/>
    </source>
</evidence>
<dbReference type="RefSeq" id="WP_188818837.1">
    <property type="nucleotide sequence ID" value="NZ_BMLK01000005.1"/>
</dbReference>
<accession>A0ABQ2JFN8</accession>
<protein>
    <recommendedName>
        <fullName evidence="4">DUF4426 domain-containing protein</fullName>
    </recommendedName>
</protein>
<keyword evidence="1" id="KW-0732">Signal</keyword>
<dbReference type="Proteomes" id="UP000605099">
    <property type="component" value="Unassembled WGS sequence"/>
</dbReference>
<proteinExistence type="predicted"/>
<evidence type="ECO:0008006" key="4">
    <source>
        <dbReference type="Google" id="ProtNLM"/>
    </source>
</evidence>
<sequence length="157" mass="16914">MDSRTLGRTRRVIALAGLAALLFAPATSNAGVVNGVQKADGLTINLGVVPASAVKRAHPQMHGGTADRSIHNMHLVAAIFDASGTRVTNATVVAHIYEQGGREWNVPLRPMTVNGALTYGGYTTFPRDSDYRIGIIVQRAVPKRRHPVTVHFTWAHD</sequence>
<comment type="caution">
    <text evidence="2">The sequence shown here is derived from an EMBL/GenBank/DDBJ whole genome shotgun (WGS) entry which is preliminary data.</text>
</comment>
<name>A0ABQ2JFN8_9SPHN</name>
<feature type="signal peptide" evidence="1">
    <location>
        <begin position="1"/>
        <end position="30"/>
    </location>
</feature>
<dbReference type="EMBL" id="BMLK01000005">
    <property type="protein sequence ID" value="GGN45922.1"/>
    <property type="molecule type" value="Genomic_DNA"/>
</dbReference>
<feature type="chain" id="PRO_5046377167" description="DUF4426 domain-containing protein" evidence="1">
    <location>
        <begin position="31"/>
        <end position="157"/>
    </location>
</feature>
<evidence type="ECO:0000256" key="1">
    <source>
        <dbReference type="SAM" id="SignalP"/>
    </source>
</evidence>
<evidence type="ECO:0000313" key="3">
    <source>
        <dbReference type="Proteomes" id="UP000605099"/>
    </source>
</evidence>
<reference evidence="3" key="1">
    <citation type="journal article" date="2019" name="Int. J. Syst. Evol. Microbiol.">
        <title>The Global Catalogue of Microorganisms (GCM) 10K type strain sequencing project: providing services to taxonomists for standard genome sequencing and annotation.</title>
        <authorList>
            <consortium name="The Broad Institute Genomics Platform"/>
            <consortium name="The Broad Institute Genome Sequencing Center for Infectious Disease"/>
            <person name="Wu L."/>
            <person name="Ma J."/>
        </authorList>
    </citation>
    <scope>NUCLEOTIDE SEQUENCE [LARGE SCALE GENOMIC DNA]</scope>
    <source>
        <strain evidence="3">CGMCC 1.6784</strain>
    </source>
</reference>
<keyword evidence="3" id="KW-1185">Reference proteome</keyword>
<gene>
    <name evidence="2" type="ORF">GCM10011349_12480</name>
</gene>